<dbReference type="PANTHER" id="PTHR30250">
    <property type="entry name" value="PST FAMILY PREDICTED COLANIC ACID TRANSPORTER"/>
    <property type="match status" value="1"/>
</dbReference>
<feature type="transmembrane region" description="Helical" evidence="6">
    <location>
        <begin position="191"/>
        <end position="215"/>
    </location>
</feature>
<keyword evidence="4 6" id="KW-1133">Transmembrane helix</keyword>
<evidence type="ECO:0000256" key="1">
    <source>
        <dbReference type="ARBA" id="ARBA00004651"/>
    </source>
</evidence>
<feature type="transmembrane region" description="Helical" evidence="6">
    <location>
        <begin position="244"/>
        <end position="264"/>
    </location>
</feature>
<feature type="transmembrane region" description="Helical" evidence="6">
    <location>
        <begin position="331"/>
        <end position="353"/>
    </location>
</feature>
<keyword evidence="7" id="KW-0132">Cell division</keyword>
<sequence>MSSNLVKGTAILSIGLFLSKALGLLYVIPLYAMVGEENLGLYQYAYIPYNIMLSFAISGMPIAVSKYVSKYNALGDYQAGRKLLKSSQWIMIGSGIVSFLLLFFLAEPIAQIVRADDEQVFTVDEITGVIRLVSFALIVVPFMSLTRGFFQGYQQFTPTAVSQLIEQIVRILFVLAGVYIVLNFTEGSEKTAISFAVFAAFVGAVAGLAVLYYYWRREKPEMDSLLAESTGSADVRLKDMYRELIVYIFPIVLVGLANPLFQFVDMLTFNRAMASIGLASVSDGQLGMLNFSTHKIVMIPVMVGTAFSMAIIPIVTGYYTKGDKLGMTRSLDQVFQIVAFLTLPMITGLMILSDELYHLLFEQSPVGADILRTYAPAALLFALYSVSGSILQAIDRHKWIVLNLMVGLLLKLVLNIPLIRMFEAEGAIYATVIGYGAAVAMNIGVAVRTLRYRSHMVVRRLLLILLFNAVMGLAAWSVLQGLYLFGEADGKGDAFLYTLITAVAGAVVYAILAFRSGLAHKLFGDRLKRITKKFGM</sequence>
<feature type="transmembrane region" description="Helical" evidence="6">
    <location>
        <begin position="495"/>
        <end position="514"/>
    </location>
</feature>
<dbReference type="GO" id="GO:0051301">
    <property type="term" value="P:cell division"/>
    <property type="evidence" value="ECO:0007669"/>
    <property type="project" value="UniProtKB-KW"/>
</dbReference>
<dbReference type="OrthoDB" id="9775950at2"/>
<evidence type="ECO:0000256" key="5">
    <source>
        <dbReference type="ARBA" id="ARBA00023136"/>
    </source>
</evidence>
<comment type="caution">
    <text evidence="7">The sequence shown here is derived from an EMBL/GenBank/DDBJ whole genome shotgun (WGS) entry which is preliminary data.</text>
</comment>
<dbReference type="InterPro" id="IPR050833">
    <property type="entry name" value="Poly_Biosynth_Transport"/>
</dbReference>
<feature type="transmembrane region" description="Helical" evidence="6">
    <location>
        <begin position="46"/>
        <end position="68"/>
    </location>
</feature>
<evidence type="ECO:0000256" key="6">
    <source>
        <dbReference type="SAM" id="Phobius"/>
    </source>
</evidence>
<dbReference type="Pfam" id="PF01943">
    <property type="entry name" value="Polysacc_synt"/>
    <property type="match status" value="1"/>
</dbReference>
<dbReference type="EMBL" id="LQNT01000001">
    <property type="protein sequence ID" value="KZE39772.1"/>
    <property type="molecule type" value="Genomic_DNA"/>
</dbReference>
<dbReference type="Proteomes" id="UP000076490">
    <property type="component" value="Unassembled WGS sequence"/>
</dbReference>
<feature type="transmembrane region" description="Helical" evidence="6">
    <location>
        <begin position="373"/>
        <end position="394"/>
    </location>
</feature>
<dbReference type="GO" id="GO:0005886">
    <property type="term" value="C:plasma membrane"/>
    <property type="evidence" value="ECO:0007669"/>
    <property type="project" value="UniProtKB-SubCell"/>
</dbReference>
<keyword evidence="5 6" id="KW-0472">Membrane</keyword>
<feature type="transmembrane region" description="Helical" evidence="6">
    <location>
        <begin position="12"/>
        <end position="34"/>
    </location>
</feature>
<evidence type="ECO:0000256" key="2">
    <source>
        <dbReference type="ARBA" id="ARBA00022475"/>
    </source>
</evidence>
<keyword evidence="3 6" id="KW-0812">Transmembrane</keyword>
<feature type="transmembrane region" description="Helical" evidence="6">
    <location>
        <begin position="126"/>
        <end position="146"/>
    </location>
</feature>
<dbReference type="InterPro" id="IPR002797">
    <property type="entry name" value="Polysacc_synth"/>
</dbReference>
<dbReference type="RefSeq" id="WP_063177725.1">
    <property type="nucleotide sequence ID" value="NZ_LQNT01000001.1"/>
</dbReference>
<feature type="transmembrane region" description="Helical" evidence="6">
    <location>
        <begin position="428"/>
        <end position="450"/>
    </location>
</feature>
<keyword evidence="2" id="KW-1003">Cell membrane</keyword>
<dbReference type="PIRSF" id="PIRSF038958">
    <property type="entry name" value="PG_synth_SpoVB"/>
    <property type="match status" value="1"/>
</dbReference>
<dbReference type="CDD" id="cd13124">
    <property type="entry name" value="MATE_SpoVB_like"/>
    <property type="match status" value="1"/>
</dbReference>
<name>A0A161RI09_9BACL</name>
<organism evidence="7 8">
    <name type="scientific">Bhargavaea cecembensis</name>
    <dbReference type="NCBI Taxonomy" id="394098"/>
    <lineage>
        <taxon>Bacteria</taxon>
        <taxon>Bacillati</taxon>
        <taxon>Bacillota</taxon>
        <taxon>Bacilli</taxon>
        <taxon>Bacillales</taxon>
        <taxon>Caryophanaceae</taxon>
        <taxon>Bhargavaea</taxon>
    </lineage>
</organism>
<protein>
    <submittedName>
        <fullName evidence="7">Cell division protein</fullName>
    </submittedName>
</protein>
<dbReference type="PANTHER" id="PTHR30250:SF21">
    <property type="entry name" value="LIPID II FLIPPASE MURJ"/>
    <property type="match status" value="1"/>
</dbReference>
<evidence type="ECO:0000313" key="7">
    <source>
        <dbReference type="EMBL" id="KZE39772.1"/>
    </source>
</evidence>
<dbReference type="AlphaFoldDB" id="A0A161RI09"/>
<feature type="transmembrane region" description="Helical" evidence="6">
    <location>
        <begin position="401"/>
        <end position="422"/>
    </location>
</feature>
<evidence type="ECO:0000256" key="4">
    <source>
        <dbReference type="ARBA" id="ARBA00022989"/>
    </source>
</evidence>
<gene>
    <name evidence="7" type="ORF">AV656_00295</name>
</gene>
<reference evidence="7 8" key="1">
    <citation type="submission" date="2016-01" db="EMBL/GenBank/DDBJ databases">
        <title>Whole genome sequencing of Bhargavaea cecembensis T14.</title>
        <authorList>
            <person name="Hong K.W."/>
        </authorList>
    </citation>
    <scope>NUCLEOTIDE SEQUENCE [LARGE SCALE GENOMIC DNA]</scope>
    <source>
        <strain evidence="7 8">T14</strain>
    </source>
</reference>
<comment type="subcellular location">
    <subcellularLocation>
        <location evidence="1">Cell membrane</location>
        <topology evidence="1">Multi-pass membrane protein</topology>
    </subcellularLocation>
</comment>
<dbReference type="InterPro" id="IPR024923">
    <property type="entry name" value="PG_synth_SpoVB"/>
</dbReference>
<evidence type="ECO:0000313" key="8">
    <source>
        <dbReference type="Proteomes" id="UP000076490"/>
    </source>
</evidence>
<evidence type="ECO:0000256" key="3">
    <source>
        <dbReference type="ARBA" id="ARBA00022692"/>
    </source>
</evidence>
<feature type="transmembrane region" description="Helical" evidence="6">
    <location>
        <begin position="296"/>
        <end position="319"/>
    </location>
</feature>
<accession>A0A161RI09</accession>
<feature type="transmembrane region" description="Helical" evidence="6">
    <location>
        <begin position="462"/>
        <end position="483"/>
    </location>
</feature>
<feature type="transmembrane region" description="Helical" evidence="6">
    <location>
        <begin position="167"/>
        <end position="185"/>
    </location>
</feature>
<feature type="transmembrane region" description="Helical" evidence="6">
    <location>
        <begin position="89"/>
        <end position="106"/>
    </location>
</feature>
<keyword evidence="7" id="KW-0131">Cell cycle</keyword>
<proteinExistence type="predicted"/>